<feature type="compositionally biased region" description="Polar residues" evidence="1">
    <location>
        <begin position="189"/>
        <end position="201"/>
    </location>
</feature>
<dbReference type="EMBL" id="JBBWUH010000007">
    <property type="protein sequence ID" value="KAK8161592.1"/>
    <property type="molecule type" value="Genomic_DNA"/>
</dbReference>
<feature type="region of interest" description="Disordered" evidence="1">
    <location>
        <begin position="165"/>
        <end position="201"/>
    </location>
</feature>
<feature type="region of interest" description="Disordered" evidence="1">
    <location>
        <begin position="1"/>
        <end position="33"/>
    </location>
</feature>
<name>A0ABR1XN52_9PEZI</name>
<comment type="caution">
    <text evidence="2">The sequence shown here is derived from an EMBL/GenBank/DDBJ whole genome shotgun (WGS) entry which is preliminary data.</text>
</comment>
<reference evidence="2 3" key="1">
    <citation type="journal article" date="2022" name="G3 (Bethesda)">
        <title>Enemy or ally: a genomic approach to elucidate the lifestyle of Phyllosticta citrichinaensis.</title>
        <authorList>
            <person name="Buijs V.A."/>
            <person name="Groenewald J.Z."/>
            <person name="Haridas S."/>
            <person name="LaButti K.M."/>
            <person name="Lipzen A."/>
            <person name="Martin F.M."/>
            <person name="Barry K."/>
            <person name="Grigoriev I.V."/>
            <person name="Crous P.W."/>
            <person name="Seidl M.F."/>
        </authorList>
    </citation>
    <scope>NUCLEOTIDE SEQUENCE [LARGE SCALE GENOMIC DNA]</scope>
    <source>
        <strain evidence="2 3">CBS 129764</strain>
    </source>
</reference>
<gene>
    <name evidence="2" type="ORF">IWX90DRAFT_488129</name>
</gene>
<evidence type="ECO:0000313" key="2">
    <source>
        <dbReference type="EMBL" id="KAK8161592.1"/>
    </source>
</evidence>
<feature type="compositionally biased region" description="Low complexity" evidence="1">
    <location>
        <begin position="172"/>
        <end position="183"/>
    </location>
</feature>
<evidence type="ECO:0000256" key="1">
    <source>
        <dbReference type="SAM" id="MobiDB-lite"/>
    </source>
</evidence>
<organism evidence="2 3">
    <name type="scientific">Phyllosticta citrichinensis</name>
    <dbReference type="NCBI Taxonomy" id="1130410"/>
    <lineage>
        <taxon>Eukaryota</taxon>
        <taxon>Fungi</taxon>
        <taxon>Dikarya</taxon>
        <taxon>Ascomycota</taxon>
        <taxon>Pezizomycotina</taxon>
        <taxon>Dothideomycetes</taxon>
        <taxon>Dothideomycetes incertae sedis</taxon>
        <taxon>Botryosphaeriales</taxon>
        <taxon>Phyllostictaceae</taxon>
        <taxon>Phyllosticta</taxon>
    </lineage>
</organism>
<dbReference type="Proteomes" id="UP001456524">
    <property type="component" value="Unassembled WGS sequence"/>
</dbReference>
<sequence>MHSATTVRPPLHDREESFSHCNPSPPGVAPVSHEPFLSPLLPPKQHDYVKEQTPFYRLELLQHTDSDDCSSIDATEPKELSRSHVFDSILRLKDVRFLDAQAMGQSVVIGAIKIAHALERARRLLSKRDIQERRRARKRAAAAKSKESAAETTTFELALLAQETLEPSRQTPSPAAAAVAPSAEEYQQDAETSWAGQSSAKRSTLVELFAGKKPPRRDSVLDLGFELADLYECVPSPDSQGD</sequence>
<accession>A0ABR1XN52</accession>
<keyword evidence="3" id="KW-1185">Reference proteome</keyword>
<protein>
    <submittedName>
        <fullName evidence="2">Uncharacterized protein</fullName>
    </submittedName>
</protein>
<evidence type="ECO:0000313" key="3">
    <source>
        <dbReference type="Proteomes" id="UP001456524"/>
    </source>
</evidence>
<proteinExistence type="predicted"/>